<dbReference type="SUPFAM" id="SSF51197">
    <property type="entry name" value="Clavaminate synthase-like"/>
    <property type="match status" value="1"/>
</dbReference>
<evidence type="ECO:0000313" key="2">
    <source>
        <dbReference type="Proteomes" id="UP001652660"/>
    </source>
</evidence>
<dbReference type="PANTHER" id="PTHR47990">
    <property type="entry name" value="2-OXOGLUTARATE (2OG) AND FE(II)-DEPENDENT OXYGENASE SUPERFAMILY PROTEIN-RELATED"/>
    <property type="match status" value="1"/>
</dbReference>
<dbReference type="Pfam" id="PF03171">
    <property type="entry name" value="2OG-FeII_Oxy"/>
    <property type="match status" value="1"/>
</dbReference>
<dbReference type="Proteomes" id="UP001652660">
    <property type="component" value="Chromosome 11e"/>
</dbReference>
<dbReference type="InterPro" id="IPR044861">
    <property type="entry name" value="IPNS-like_FE2OG_OXY"/>
</dbReference>
<dbReference type="InterPro" id="IPR005123">
    <property type="entry name" value="Oxoglu/Fe-dep_dioxygenase_dom"/>
</dbReference>
<dbReference type="Gene3D" id="2.60.120.330">
    <property type="entry name" value="B-lactam Antibiotic, Isopenicillin N Synthase, Chain"/>
    <property type="match status" value="1"/>
</dbReference>
<gene>
    <name evidence="3" type="primary">LOC140004331</name>
</gene>
<dbReference type="PROSITE" id="PS51471">
    <property type="entry name" value="FE2OG_OXY"/>
    <property type="match status" value="1"/>
</dbReference>
<keyword evidence="2" id="KW-1185">Reference proteome</keyword>
<sequence>MEVLLKGLNVEEFDEEKESLLTGACTLSLNHYSICPNPELSYGVGPHSDISSITILLQDDVGGLYVRATRAGQWILGDKLQIASNDRYKSIEHCVIPNAAKNRVSVPIFASPKAGGVVGPLPEVLKNGEKPIYKDVPWSDYMKHFYSKGHDGKKTIEFGKI</sequence>
<reference evidence="3" key="1">
    <citation type="submission" date="2025-08" db="UniProtKB">
        <authorList>
            <consortium name="RefSeq"/>
        </authorList>
    </citation>
    <scope>IDENTIFICATION</scope>
    <source>
        <tissue evidence="3">Leaves</tissue>
    </source>
</reference>
<proteinExistence type="predicted"/>
<organism evidence="2 3">
    <name type="scientific">Coffea arabica</name>
    <name type="common">Arabian coffee</name>
    <dbReference type="NCBI Taxonomy" id="13443"/>
    <lineage>
        <taxon>Eukaryota</taxon>
        <taxon>Viridiplantae</taxon>
        <taxon>Streptophyta</taxon>
        <taxon>Embryophyta</taxon>
        <taxon>Tracheophyta</taxon>
        <taxon>Spermatophyta</taxon>
        <taxon>Magnoliopsida</taxon>
        <taxon>eudicotyledons</taxon>
        <taxon>Gunneridae</taxon>
        <taxon>Pentapetalae</taxon>
        <taxon>asterids</taxon>
        <taxon>lamiids</taxon>
        <taxon>Gentianales</taxon>
        <taxon>Rubiaceae</taxon>
        <taxon>Ixoroideae</taxon>
        <taxon>Gardenieae complex</taxon>
        <taxon>Bertiereae - Coffeeae clade</taxon>
        <taxon>Coffeeae</taxon>
        <taxon>Coffea</taxon>
    </lineage>
</organism>
<dbReference type="RefSeq" id="XP_071929169.1">
    <property type="nucleotide sequence ID" value="XM_072073068.1"/>
</dbReference>
<dbReference type="GeneID" id="140004331"/>
<dbReference type="InterPro" id="IPR050231">
    <property type="entry name" value="Iron_ascorbate_oxido_reductase"/>
</dbReference>
<accession>A0ABM4WBT1</accession>
<evidence type="ECO:0000259" key="1">
    <source>
        <dbReference type="PROSITE" id="PS51471"/>
    </source>
</evidence>
<feature type="domain" description="Fe2OG dioxygenase" evidence="1">
    <location>
        <begin position="23"/>
        <end position="112"/>
    </location>
</feature>
<dbReference type="InterPro" id="IPR027443">
    <property type="entry name" value="IPNS-like_sf"/>
</dbReference>
<protein>
    <submittedName>
        <fullName evidence="3">Feruloyl CoA ortho-hydroxylase 1-like</fullName>
    </submittedName>
</protein>
<evidence type="ECO:0000313" key="3">
    <source>
        <dbReference type="RefSeq" id="XP_071929169.1"/>
    </source>
</evidence>
<name>A0ABM4WBT1_COFAR</name>